<keyword evidence="2" id="KW-1185">Reference proteome</keyword>
<evidence type="ECO:0000313" key="2">
    <source>
        <dbReference type="Proteomes" id="UP001165368"/>
    </source>
</evidence>
<comment type="caution">
    <text evidence="1">The sequence shown here is derived from an EMBL/GenBank/DDBJ whole genome shotgun (WGS) entry which is preliminary data.</text>
</comment>
<dbReference type="RefSeq" id="WP_237826961.1">
    <property type="nucleotide sequence ID" value="NZ_JAKLTQ010000029.1"/>
</dbReference>
<dbReference type="SUPFAM" id="SSF52540">
    <property type="entry name" value="P-loop containing nucleoside triphosphate hydrolases"/>
    <property type="match status" value="1"/>
</dbReference>
<protein>
    <submittedName>
        <fullName evidence="1">AAA family ATPase</fullName>
    </submittedName>
</protein>
<organism evidence="1 2">
    <name type="scientific">Arthrobacter hankyongi</name>
    <dbReference type="NCBI Taxonomy" id="2904801"/>
    <lineage>
        <taxon>Bacteria</taxon>
        <taxon>Bacillati</taxon>
        <taxon>Actinomycetota</taxon>
        <taxon>Actinomycetes</taxon>
        <taxon>Micrococcales</taxon>
        <taxon>Micrococcaceae</taxon>
        <taxon>Arthrobacter</taxon>
    </lineage>
</organism>
<name>A0ABS9LE34_9MICC</name>
<proteinExistence type="predicted"/>
<dbReference type="EMBL" id="JAKLTQ010000029">
    <property type="protein sequence ID" value="MCG2624697.1"/>
    <property type="molecule type" value="Genomic_DNA"/>
</dbReference>
<dbReference type="Gene3D" id="3.40.50.300">
    <property type="entry name" value="P-loop containing nucleotide triphosphate hydrolases"/>
    <property type="match status" value="1"/>
</dbReference>
<dbReference type="InterPro" id="IPR027417">
    <property type="entry name" value="P-loop_NTPase"/>
</dbReference>
<accession>A0ABS9LE34</accession>
<gene>
    <name evidence="1" type="ORF">LVY72_22670</name>
</gene>
<dbReference type="Proteomes" id="UP001165368">
    <property type="component" value="Unassembled WGS sequence"/>
</dbReference>
<dbReference type="Pfam" id="PF13481">
    <property type="entry name" value="AAA_25"/>
    <property type="match status" value="1"/>
</dbReference>
<reference evidence="1" key="1">
    <citation type="submission" date="2022-01" db="EMBL/GenBank/DDBJ databases">
        <authorList>
            <person name="Jo J.-H."/>
            <person name="Im W.-T."/>
        </authorList>
    </citation>
    <scope>NUCLEOTIDE SEQUENCE</scope>
    <source>
        <strain evidence="1">I2-34</strain>
    </source>
</reference>
<sequence>MVRIFTLEEAMQLEQPTWVVEGMVHSALTLVTGQPKSGKSSLVQNLIAAVLTEAKFLGRSIADVGRVVVLTTDAAGVPEYRDRVIGAGVTAATAGERLRLVEAHSLDQVVLGEIANVIGPGEGDLLIIDHLSDMAGSLNSQEDVTRIIQLILEAANGAAVVLLAHSTTVRNANGSTAKKPLGSTVIEGKARWIVHVERKGDRLTVTTRGNELQGERVTVAVGERATDMAVSDVVSSGELSKKRSGKAEATKREQLAWYRANCGGKTNTEAAAALAAQFGSEKSTWQNRLAPKGWMGQELAKDSLTH</sequence>
<evidence type="ECO:0000313" key="1">
    <source>
        <dbReference type="EMBL" id="MCG2624697.1"/>
    </source>
</evidence>